<reference evidence="2 3" key="1">
    <citation type="submission" date="2016-10" db="EMBL/GenBank/DDBJ databases">
        <authorList>
            <person name="de Groot N.N."/>
        </authorList>
    </citation>
    <scope>NUCLEOTIDE SEQUENCE [LARGE SCALE GENOMIC DNA]</scope>
    <source>
        <strain evidence="2 3">DSM 21800</strain>
    </source>
</reference>
<evidence type="ECO:0000313" key="2">
    <source>
        <dbReference type="EMBL" id="SDS10642.1"/>
    </source>
</evidence>
<organism evidence="2 3">
    <name type="scientific">Microlunatus soli</name>
    <dbReference type="NCBI Taxonomy" id="630515"/>
    <lineage>
        <taxon>Bacteria</taxon>
        <taxon>Bacillati</taxon>
        <taxon>Actinomycetota</taxon>
        <taxon>Actinomycetes</taxon>
        <taxon>Propionibacteriales</taxon>
        <taxon>Propionibacteriaceae</taxon>
        <taxon>Microlunatus</taxon>
    </lineage>
</organism>
<evidence type="ECO:0000313" key="3">
    <source>
        <dbReference type="Proteomes" id="UP000199103"/>
    </source>
</evidence>
<proteinExistence type="predicted"/>
<evidence type="ECO:0000259" key="1">
    <source>
        <dbReference type="Pfam" id="PF13810"/>
    </source>
</evidence>
<dbReference type="AlphaFoldDB" id="A0A1H1PHB7"/>
<dbReference type="InterPro" id="IPR006311">
    <property type="entry name" value="TAT_signal"/>
</dbReference>
<accession>A0A1H1PHB7</accession>
<dbReference type="Proteomes" id="UP000199103">
    <property type="component" value="Chromosome I"/>
</dbReference>
<dbReference type="Pfam" id="PF13810">
    <property type="entry name" value="DUF4185"/>
    <property type="match status" value="1"/>
</dbReference>
<feature type="domain" description="DUF4185" evidence="1">
    <location>
        <begin position="63"/>
        <end position="364"/>
    </location>
</feature>
<name>A0A1H1PHB7_9ACTN</name>
<dbReference type="STRING" id="630515.SAMN04489812_0902"/>
<dbReference type="PROSITE" id="PS51318">
    <property type="entry name" value="TAT"/>
    <property type="match status" value="1"/>
</dbReference>
<dbReference type="InterPro" id="IPR025442">
    <property type="entry name" value="DUF4185"/>
</dbReference>
<keyword evidence="3" id="KW-1185">Reference proteome</keyword>
<dbReference type="EMBL" id="LT629772">
    <property type="protein sequence ID" value="SDS10642.1"/>
    <property type="molecule type" value="Genomic_DNA"/>
</dbReference>
<gene>
    <name evidence="2" type="ORF">SAMN04489812_0902</name>
</gene>
<protein>
    <recommendedName>
        <fullName evidence="1">DUF4185 domain-containing protein</fullName>
    </recommendedName>
</protein>
<sequence length="372" mass="40456">MNVVGSGSQISSSVGLSRRMFLGGAAGVVGAGLVAGTMPSAAATDSVVADGIRISKVADLTGPDITGKYGIGYVDLGIPVRCPDGRTLYVFGDSFGPNWGDNWKSPTALWSRTRGLSSGVTFSGAVGGEQASQLIPYEHGDEISTIIPSDLITIGDTMYLQGVVNQGFGNVIWSGIWTSTDNGATWTDSGARFPGAAYDKMWQLFTWALGSDGWIYVYSAEFLRESPMILHRVRPDKITDPDAYEPWGKAGDSWQWGAGPDPVTDGIIGEMSLRQLGDRWVFTWFNSADYRIDAMVLDHPTQDLRTTESITLLHGTSWDNEDINHVAQLYGSYVIPGSSLDDLHLTVSQWNTGDNSIYRVMQYRFRGLGRRL</sequence>